<dbReference type="Gene3D" id="3.20.20.300">
    <property type="entry name" value="Glycoside hydrolase, family 3, N-terminal domain"/>
    <property type="match status" value="1"/>
</dbReference>
<keyword evidence="2 4" id="KW-0732">Signal</keyword>
<dbReference type="InterPro" id="IPR044993">
    <property type="entry name" value="BXL"/>
</dbReference>
<feature type="chain" id="PRO_5002490790" description="Fibronectin type III-like domain-containing protein" evidence="4">
    <location>
        <begin position="28"/>
        <end position="807"/>
    </location>
</feature>
<dbReference type="InterPro" id="IPR017853">
    <property type="entry name" value="GH"/>
</dbReference>
<accession>A0A0F5JRI2</accession>
<name>A0A0F5JRI2_9BACT</name>
<dbReference type="Pfam" id="PF00933">
    <property type="entry name" value="Glyco_hydro_3"/>
    <property type="match status" value="1"/>
</dbReference>
<organism evidence="6 7">
    <name type="scientific">Parabacteroides gordonii MS-1 = DSM 23371</name>
    <dbReference type="NCBI Taxonomy" id="1203610"/>
    <lineage>
        <taxon>Bacteria</taxon>
        <taxon>Pseudomonadati</taxon>
        <taxon>Bacteroidota</taxon>
        <taxon>Bacteroidia</taxon>
        <taxon>Bacteroidales</taxon>
        <taxon>Tannerellaceae</taxon>
        <taxon>Parabacteroides</taxon>
    </lineage>
</organism>
<dbReference type="InterPro" id="IPR036962">
    <property type="entry name" value="Glyco_hydro_3_N_sf"/>
</dbReference>
<evidence type="ECO:0000256" key="1">
    <source>
        <dbReference type="ARBA" id="ARBA00005336"/>
    </source>
</evidence>
<evidence type="ECO:0000259" key="5">
    <source>
        <dbReference type="SMART" id="SM01217"/>
    </source>
</evidence>
<dbReference type="GO" id="GO:0009044">
    <property type="term" value="F:xylan 1,4-beta-xylosidase activity"/>
    <property type="evidence" value="ECO:0007669"/>
    <property type="project" value="InterPro"/>
</dbReference>
<dbReference type="InterPro" id="IPR013783">
    <property type="entry name" value="Ig-like_fold"/>
</dbReference>
<dbReference type="Pfam" id="PF01915">
    <property type="entry name" value="Glyco_hydro_3_C"/>
    <property type="match status" value="1"/>
</dbReference>
<dbReference type="FunFam" id="2.60.40.10:FF:000495">
    <property type="entry name" value="Periplasmic beta-glucosidase"/>
    <property type="match status" value="1"/>
</dbReference>
<reference evidence="6 7" key="1">
    <citation type="submission" date="2013-04" db="EMBL/GenBank/DDBJ databases">
        <title>The Genome Sequence of Parabacteroides gordonii DSM 23371.</title>
        <authorList>
            <consortium name="The Broad Institute Genomics Platform"/>
            <person name="Earl A."/>
            <person name="Ward D."/>
            <person name="Feldgarden M."/>
            <person name="Gevers D."/>
            <person name="Martens E."/>
            <person name="Sakamoto M."/>
            <person name="Benno Y."/>
            <person name="Suzuki N."/>
            <person name="Matsunaga N."/>
            <person name="Koshihara K."/>
            <person name="Seki M."/>
            <person name="Komiya H."/>
            <person name="Walker B."/>
            <person name="Young S."/>
            <person name="Zeng Q."/>
            <person name="Gargeya S."/>
            <person name="Fitzgerald M."/>
            <person name="Haas B."/>
            <person name="Abouelleil A."/>
            <person name="Allen A.W."/>
            <person name="Alvarado L."/>
            <person name="Arachchi H.M."/>
            <person name="Berlin A.M."/>
            <person name="Chapman S.B."/>
            <person name="Gainer-Dewar J."/>
            <person name="Goldberg J."/>
            <person name="Griggs A."/>
            <person name="Gujja S."/>
            <person name="Hansen M."/>
            <person name="Howarth C."/>
            <person name="Imamovic A."/>
            <person name="Ireland A."/>
            <person name="Larimer J."/>
            <person name="McCowan C."/>
            <person name="Murphy C."/>
            <person name="Pearson M."/>
            <person name="Poon T.W."/>
            <person name="Priest M."/>
            <person name="Roberts A."/>
            <person name="Saif S."/>
            <person name="Shea T."/>
            <person name="Sisk P."/>
            <person name="Sykes S."/>
            <person name="Wortman J."/>
            <person name="Nusbaum C."/>
            <person name="Birren B."/>
        </authorList>
    </citation>
    <scope>NUCLEOTIDE SEQUENCE [LARGE SCALE GENOMIC DNA]</scope>
    <source>
        <strain evidence="6 7">MS-1</strain>
    </source>
</reference>
<keyword evidence="7" id="KW-1185">Reference proteome</keyword>
<dbReference type="GO" id="GO:0008422">
    <property type="term" value="F:beta-glucosidase activity"/>
    <property type="evidence" value="ECO:0007669"/>
    <property type="project" value="UniProtKB-ARBA"/>
</dbReference>
<dbReference type="GO" id="GO:0031222">
    <property type="term" value="P:arabinan catabolic process"/>
    <property type="evidence" value="ECO:0007669"/>
    <property type="project" value="TreeGrafter"/>
</dbReference>
<dbReference type="PATRIC" id="fig|1203610.3.peg.296"/>
<dbReference type="EMBL" id="AQHW01000002">
    <property type="protein sequence ID" value="KKB60398.1"/>
    <property type="molecule type" value="Genomic_DNA"/>
</dbReference>
<dbReference type="HOGENOM" id="CLU_004542_5_1_10"/>
<feature type="domain" description="Fibronectin type III-like" evidence="5">
    <location>
        <begin position="726"/>
        <end position="795"/>
    </location>
</feature>
<dbReference type="GO" id="GO:0046556">
    <property type="term" value="F:alpha-L-arabinofuranosidase activity"/>
    <property type="evidence" value="ECO:0007669"/>
    <property type="project" value="TreeGrafter"/>
</dbReference>
<comment type="similarity">
    <text evidence="1">Belongs to the glycosyl hydrolase 3 family.</text>
</comment>
<dbReference type="InterPro" id="IPR001764">
    <property type="entry name" value="Glyco_hydro_3_N"/>
</dbReference>
<dbReference type="InterPro" id="IPR036881">
    <property type="entry name" value="Glyco_hydro_3_C_sf"/>
</dbReference>
<evidence type="ECO:0000256" key="3">
    <source>
        <dbReference type="ARBA" id="ARBA00022801"/>
    </source>
</evidence>
<dbReference type="PRINTS" id="PR00133">
    <property type="entry name" value="GLHYDRLASE3"/>
</dbReference>
<dbReference type="AlphaFoldDB" id="A0A0F5JRI2"/>
<evidence type="ECO:0000313" key="7">
    <source>
        <dbReference type="Proteomes" id="UP000033035"/>
    </source>
</evidence>
<dbReference type="SMART" id="SM01217">
    <property type="entry name" value="Fn3_like"/>
    <property type="match status" value="1"/>
</dbReference>
<sequence>MIMNINKTPAKRLILCLSFGVLPLLNADNSSLQASQPHAQKGQKKIYQKGWIDFNKNGKKDIYEDPSQPIDKRIDDLLRQMTVEEKTCQLGTIYGYGAVLKDTLPTAEWKTRIWKDGIGNIDEHLNGEWKRTSLDFPYSRHAEAMNKVQAFFVEETRLGIPADLTNEGIRGLKHEKSTFFPAQIGQGCTWDKDLIREIGRITGEEARALGYTNVYSPILDVARDPRWGRTVESYGEDPYLVGELGRQQVLGIQSNRVVSTPKHFAIYGVPAGGRDCESRTDPHATPQEVHELHLEPFRIAFQEAGALGTMCAHNDYNGTPVSASHYLMTELMRNQWGFKGYIVSDSWSISKNVDFYHIVSTPEEAVASELNAGLNIRTFFEESEVFIKTLRNALKKGLVTESTLDQRVREVLYVKFWLGLFDQPYVKDTKLADRVVSSDRNREVSLRAARESIVLLKNENNTLPLSKEIKNIAVIGPQADEYKSLTSRYGSHNPNVITGLQGLKNLLGENVNLMYAKGCNVRDKNFPQSDVMFFEMSDKEQEEIDKAVEIARKAEVAIIYVGDDFRTIGESRSRVNLDLSGRQKELVRAVQATGTPVVLVLFNGRPATLNWENANVPAIVEAWYPGEFSGQAVAEVLFGDYNPGGKLSTTFPKSVGQIPWAFPFKPNANGKGFARVDGELYPFGYGLSYTTFELSDLQPAQTRIADGDTLAVTCRVKNTGTVKGDEVVQLYLVDETSSISRYEKELCGFERVTLEPGEEKTVTFRVNRRAYGMYNDNNEFVVEPGKFLLYAGNSSKSTPLNAEFYVE</sequence>
<evidence type="ECO:0000256" key="4">
    <source>
        <dbReference type="SAM" id="SignalP"/>
    </source>
</evidence>
<evidence type="ECO:0000256" key="2">
    <source>
        <dbReference type="ARBA" id="ARBA00022729"/>
    </source>
</evidence>
<protein>
    <recommendedName>
        <fullName evidence="5">Fibronectin type III-like domain-containing protein</fullName>
    </recommendedName>
</protein>
<keyword evidence="3" id="KW-0378">Hydrolase</keyword>
<comment type="caution">
    <text evidence="6">The sequence shown here is derived from an EMBL/GenBank/DDBJ whole genome shotgun (WGS) entry which is preliminary data.</text>
</comment>
<feature type="signal peptide" evidence="4">
    <location>
        <begin position="1"/>
        <end position="27"/>
    </location>
</feature>
<dbReference type="Pfam" id="PF14310">
    <property type="entry name" value="Fn3-like"/>
    <property type="match status" value="1"/>
</dbReference>
<dbReference type="Proteomes" id="UP000033035">
    <property type="component" value="Unassembled WGS sequence"/>
</dbReference>
<dbReference type="InterPro" id="IPR026891">
    <property type="entry name" value="Fn3-like"/>
</dbReference>
<dbReference type="InterPro" id="IPR002772">
    <property type="entry name" value="Glyco_hydro_3_C"/>
</dbReference>
<dbReference type="PANTHER" id="PTHR42721">
    <property type="entry name" value="SUGAR HYDROLASE-RELATED"/>
    <property type="match status" value="1"/>
</dbReference>
<proteinExistence type="inferred from homology"/>
<evidence type="ECO:0000313" key="6">
    <source>
        <dbReference type="EMBL" id="KKB60398.1"/>
    </source>
</evidence>
<gene>
    <name evidence="6" type="ORF">HMPREF1536_00278</name>
</gene>
<dbReference type="GO" id="GO:0045493">
    <property type="term" value="P:xylan catabolic process"/>
    <property type="evidence" value="ECO:0007669"/>
    <property type="project" value="InterPro"/>
</dbReference>
<dbReference type="SUPFAM" id="SSF51445">
    <property type="entry name" value="(Trans)glycosidases"/>
    <property type="match status" value="1"/>
</dbReference>
<dbReference type="PANTHER" id="PTHR42721:SF3">
    <property type="entry name" value="BETA-D-XYLOSIDASE 5-RELATED"/>
    <property type="match status" value="1"/>
</dbReference>
<dbReference type="Gene3D" id="3.40.50.1700">
    <property type="entry name" value="Glycoside hydrolase family 3 C-terminal domain"/>
    <property type="match status" value="1"/>
</dbReference>
<dbReference type="STRING" id="1203610.HMPREF1536_00278"/>
<dbReference type="SUPFAM" id="SSF52279">
    <property type="entry name" value="Beta-D-glucan exohydrolase, C-terminal domain"/>
    <property type="match status" value="1"/>
</dbReference>
<dbReference type="Gene3D" id="2.60.40.10">
    <property type="entry name" value="Immunoglobulins"/>
    <property type="match status" value="1"/>
</dbReference>